<dbReference type="AlphaFoldDB" id="A0A6N8FM34"/>
<dbReference type="Pfam" id="PF13598">
    <property type="entry name" value="DUF4139"/>
    <property type="match status" value="1"/>
</dbReference>
<sequence length="448" mass="52112">MAKVFKRICKGECIMPFKLSNKNTTALAVTVYNEDFAVVKEKRNIEGYNEEEYVHYMDVSEKIETDSVIVKGLTIQELNFDYDLVEKKKLLKKYIDRTVYLVDREKDTKQEYRLLSVDDGLVLEDSKTNEIILDPKEELILPKLPDGLIVKPSLIWKVKPSKTDLVDVTYTTGGLKWHSNYVINLKQHTLDLTGWVLLNNQSGTTFENAQLKLIAGDVNRVHDSITSLYEKVPYEASMVVQSEANFEEKSFNDYHLYTLQGKTTLKNHQEKQITLLDKENISFKRYYEYSFGEEQADIILEFANTKENHLGLPLPKGKVKVYSEDASDKSLEFIGEDRIEHTPKEEIVKLSLGQAFDIVCETRSTDKYKEGKNEYFAYEYVIKNRKDEEITMVIDHPIRHIHWQMVDTTHDYKKINANTIEFNIQIPANQQATIQFKYRVNKSINVNL</sequence>
<gene>
    <name evidence="2" type="ORF">GMD78_19495</name>
</gene>
<dbReference type="PANTHER" id="PTHR38075:SF1">
    <property type="entry name" value="DUF4139 DOMAIN-CONTAINING PROTEIN"/>
    <property type="match status" value="1"/>
</dbReference>
<proteinExistence type="predicted"/>
<dbReference type="EMBL" id="WOCA01000023">
    <property type="protein sequence ID" value="MUK90545.1"/>
    <property type="molecule type" value="Genomic_DNA"/>
</dbReference>
<feature type="domain" description="DUF4139" evidence="1">
    <location>
        <begin position="166"/>
        <end position="441"/>
    </location>
</feature>
<evidence type="ECO:0000259" key="1">
    <source>
        <dbReference type="Pfam" id="PF13598"/>
    </source>
</evidence>
<comment type="caution">
    <text evidence="2">The sequence shown here is derived from an EMBL/GenBank/DDBJ whole genome shotgun (WGS) entry which is preliminary data.</text>
</comment>
<dbReference type="InterPro" id="IPR037291">
    <property type="entry name" value="DUF4139"/>
</dbReference>
<evidence type="ECO:0000313" key="2">
    <source>
        <dbReference type="EMBL" id="MUK90545.1"/>
    </source>
</evidence>
<evidence type="ECO:0000313" key="3">
    <source>
        <dbReference type="Proteomes" id="UP000469125"/>
    </source>
</evidence>
<reference evidence="2 3" key="1">
    <citation type="submission" date="2019-11" db="EMBL/GenBank/DDBJ databases">
        <authorList>
            <person name="Li X."/>
        </authorList>
    </citation>
    <scope>NUCLEOTIDE SEQUENCE [LARGE SCALE GENOMIC DNA]</scope>
    <source>
        <strain evidence="2 3">L9</strain>
    </source>
</reference>
<protein>
    <submittedName>
        <fullName evidence="2">DUF4139 domain-containing protein</fullName>
    </submittedName>
</protein>
<accession>A0A6N8FM34</accession>
<organism evidence="2 3">
    <name type="scientific">Ornithinibacillus caprae</name>
    <dbReference type="NCBI Taxonomy" id="2678566"/>
    <lineage>
        <taxon>Bacteria</taxon>
        <taxon>Bacillati</taxon>
        <taxon>Bacillota</taxon>
        <taxon>Bacilli</taxon>
        <taxon>Bacillales</taxon>
        <taxon>Bacillaceae</taxon>
        <taxon>Ornithinibacillus</taxon>
    </lineage>
</organism>
<dbReference type="PANTHER" id="PTHR38075">
    <property type="entry name" value="DUF4139 DOMAIN-CONTAINING PROTEIN"/>
    <property type="match status" value="1"/>
</dbReference>
<dbReference type="Proteomes" id="UP000469125">
    <property type="component" value="Unassembled WGS sequence"/>
</dbReference>
<name>A0A6N8FM34_9BACI</name>
<keyword evidence="3" id="KW-1185">Reference proteome</keyword>